<dbReference type="RefSeq" id="WP_260003590.1">
    <property type="nucleotide sequence ID" value="NZ_CP081078.1"/>
</dbReference>
<proteinExistence type="predicted"/>
<dbReference type="EMBL" id="CP081078">
    <property type="protein sequence ID" value="UWQ59723.1"/>
    <property type="molecule type" value="Genomic_DNA"/>
</dbReference>
<organism evidence="1 2">
    <name type="scientific">Leisingera caerulea</name>
    <name type="common">Phaeobacter caeruleus</name>
    <dbReference type="NCBI Taxonomy" id="506591"/>
    <lineage>
        <taxon>Bacteria</taxon>
        <taxon>Pseudomonadati</taxon>
        <taxon>Pseudomonadota</taxon>
        <taxon>Alphaproteobacteria</taxon>
        <taxon>Rhodobacterales</taxon>
        <taxon>Roseobacteraceae</taxon>
        <taxon>Leisingera</taxon>
    </lineage>
</organism>
<name>A0ABY5X044_LEICA</name>
<protein>
    <recommendedName>
        <fullName evidence="3">HEPN AbiU2-like domain-containing protein</fullName>
    </recommendedName>
</protein>
<accession>A0ABY5X044</accession>
<sequence length="274" mass="30845">MTQFSEYFSSLSLLRSAFRDLESIFEKLNPNQPLLRTRLVAVSSDLECISELCGNSFLECTSWSRHVSERQYELEAKVPVLSTQEYSELQEYQIRLYNGGKPLSEAEDARYTELSSKMQNYSQEFSSAIENDIACGLDAHVKKSEAILKANVRAFLFSCRSYQDAIYALYLVSKRKQPGQHSSVHDGLKGAEFRSAIAAIPGYVDWFNKLRELRNLAKVGATCGVGLGGQEVTVSYDDARNDRVVKVGGNDFSFLDLSRSMEMSARFTKLVTRS</sequence>
<dbReference type="Proteomes" id="UP001058184">
    <property type="component" value="Chromosome"/>
</dbReference>
<reference evidence="1" key="1">
    <citation type="submission" date="2021-08" db="EMBL/GenBank/DDBJ databases">
        <authorList>
            <person name="Nwanade C."/>
            <person name="Wang M."/>
            <person name="Masoudi A."/>
            <person name="Yu Z."/>
            <person name="Liu J."/>
        </authorList>
    </citation>
    <scope>NUCLEOTIDE SEQUENCE</scope>
    <source>
        <strain evidence="1">S141</strain>
    </source>
</reference>
<keyword evidence="2" id="KW-1185">Reference proteome</keyword>
<gene>
    <name evidence="1" type="ORF">K3722_06240</name>
</gene>
<evidence type="ECO:0000313" key="1">
    <source>
        <dbReference type="EMBL" id="UWQ59723.1"/>
    </source>
</evidence>
<evidence type="ECO:0000313" key="2">
    <source>
        <dbReference type="Proteomes" id="UP001058184"/>
    </source>
</evidence>
<evidence type="ECO:0008006" key="3">
    <source>
        <dbReference type="Google" id="ProtNLM"/>
    </source>
</evidence>